<dbReference type="Proteomes" id="UP000517252">
    <property type="component" value="Unassembled WGS sequence"/>
</dbReference>
<organism evidence="2 3">
    <name type="scientific">Trichoderma asperellum</name>
    <name type="common">Filamentous fungus</name>
    <dbReference type="NCBI Taxonomy" id="101201"/>
    <lineage>
        <taxon>Eukaryota</taxon>
        <taxon>Fungi</taxon>
        <taxon>Dikarya</taxon>
        <taxon>Ascomycota</taxon>
        <taxon>Pezizomycotina</taxon>
        <taxon>Sordariomycetes</taxon>
        <taxon>Hypocreomycetidae</taxon>
        <taxon>Hypocreales</taxon>
        <taxon>Hypocreaceae</taxon>
        <taxon>Trichoderma</taxon>
    </lineage>
</organism>
<proteinExistence type="predicted"/>
<comment type="caution">
    <text evidence="2">The sequence shown here is derived from an EMBL/GenBank/DDBJ whole genome shotgun (WGS) entry which is preliminary data.</text>
</comment>
<feature type="compositionally biased region" description="Polar residues" evidence="1">
    <location>
        <begin position="18"/>
        <end position="30"/>
    </location>
</feature>
<name>A0A6V8QXS2_TRIAP</name>
<evidence type="ECO:0000313" key="2">
    <source>
        <dbReference type="EMBL" id="GFP57170.1"/>
    </source>
</evidence>
<gene>
    <name evidence="2" type="ORF">TASIC1_0008001100</name>
</gene>
<evidence type="ECO:0000256" key="1">
    <source>
        <dbReference type="SAM" id="MobiDB-lite"/>
    </source>
</evidence>
<accession>A0A6V8QXS2</accession>
<protein>
    <submittedName>
        <fullName evidence="2">Uncharacterized protein</fullName>
    </submittedName>
</protein>
<dbReference type="AlphaFoldDB" id="A0A6V8QXS2"/>
<feature type="region of interest" description="Disordered" evidence="1">
    <location>
        <begin position="1"/>
        <end position="36"/>
    </location>
</feature>
<sequence length="94" mass="9925">MARFKRPLPDAKAAQCDESAQPQATQSCRVTRSAGGDPRALQGAKAGIAGLLRLPSSGFLAASHCLHTAAVRTVRRRRVLATLFGRLAQLPAGF</sequence>
<dbReference type="EMBL" id="BLZH01000008">
    <property type="protein sequence ID" value="GFP57170.1"/>
    <property type="molecule type" value="Genomic_DNA"/>
</dbReference>
<reference evidence="2 3" key="1">
    <citation type="submission" date="2020-07" db="EMBL/GenBank/DDBJ databases">
        <title>Trichoderma asperellum IC-1 whole genome shotgun sequence.</title>
        <authorList>
            <person name="Kanamasa S."/>
            <person name="Takahashi H."/>
        </authorList>
    </citation>
    <scope>NUCLEOTIDE SEQUENCE [LARGE SCALE GENOMIC DNA]</scope>
    <source>
        <strain evidence="2 3">IC-1</strain>
    </source>
</reference>
<evidence type="ECO:0000313" key="3">
    <source>
        <dbReference type="Proteomes" id="UP000517252"/>
    </source>
</evidence>